<feature type="DNA-binding region" description="H-T-H motif" evidence="4">
    <location>
        <begin position="28"/>
        <end position="47"/>
    </location>
</feature>
<reference evidence="6 7" key="1">
    <citation type="journal article" date="2007" name="Genome Res.">
        <title>Genome characteristics of facultatively symbiotic Frankia sp. strains reflect host range and host plant biogeography.</title>
        <authorList>
            <person name="Normand P."/>
            <person name="Lapierre P."/>
            <person name="Tisa L.S."/>
            <person name="Gogarten J.P."/>
            <person name="Alloisio N."/>
            <person name="Bagnarol E."/>
            <person name="Bassi C.A."/>
            <person name="Berry A.M."/>
            <person name="Bickhart D.M."/>
            <person name="Choisne N."/>
            <person name="Couloux A."/>
            <person name="Cournoyer B."/>
            <person name="Cruveiller S."/>
            <person name="Daubin V."/>
            <person name="Demange N."/>
            <person name="Francino M.P."/>
            <person name="Goltsman E."/>
            <person name="Huang Y."/>
            <person name="Kopp O.R."/>
            <person name="Labarre L."/>
            <person name="Lapidus A."/>
            <person name="Lavire C."/>
            <person name="Marechal J."/>
            <person name="Martinez M."/>
            <person name="Mastronunzio J.E."/>
            <person name="Mullin B.C."/>
            <person name="Niemann J."/>
            <person name="Pujic P."/>
            <person name="Rawnsley T."/>
            <person name="Rouy Z."/>
            <person name="Schenowitz C."/>
            <person name="Sellstedt A."/>
            <person name="Tavares F."/>
            <person name="Tomkins J.P."/>
            <person name="Vallenet D."/>
            <person name="Valverde C."/>
            <person name="Wall L.G."/>
            <person name="Wang Y."/>
            <person name="Medigue C."/>
            <person name="Benson D.R."/>
        </authorList>
    </citation>
    <scope>NUCLEOTIDE SEQUENCE [LARGE SCALE GENOMIC DNA]</scope>
    <source>
        <strain evidence="7">DSM 45986 / CECT 9034 / ACN14a</strain>
    </source>
</reference>
<dbReference type="InterPro" id="IPR001647">
    <property type="entry name" value="HTH_TetR"/>
</dbReference>
<dbReference type="InterPro" id="IPR036271">
    <property type="entry name" value="Tet_transcr_reg_TetR-rel_C_sf"/>
</dbReference>
<dbReference type="AlphaFoldDB" id="Q0RTN4"/>
<dbReference type="PROSITE" id="PS50977">
    <property type="entry name" value="HTH_TETR_2"/>
    <property type="match status" value="1"/>
</dbReference>
<dbReference type="Proteomes" id="UP000000657">
    <property type="component" value="Chromosome"/>
</dbReference>
<gene>
    <name evidence="6" type="ordered locus">FRAAL0389</name>
</gene>
<protein>
    <submittedName>
        <fullName evidence="6">TetR-family transcriptional regulator (Partial match)</fullName>
    </submittedName>
</protein>
<dbReference type="PANTHER" id="PTHR30055">
    <property type="entry name" value="HTH-TYPE TRANSCRIPTIONAL REGULATOR RUTR"/>
    <property type="match status" value="1"/>
</dbReference>
<dbReference type="GO" id="GO:0003700">
    <property type="term" value="F:DNA-binding transcription factor activity"/>
    <property type="evidence" value="ECO:0007669"/>
    <property type="project" value="TreeGrafter"/>
</dbReference>
<feature type="domain" description="HTH tetR-type" evidence="5">
    <location>
        <begin position="6"/>
        <end position="65"/>
    </location>
</feature>
<keyword evidence="1" id="KW-0805">Transcription regulation</keyword>
<evidence type="ECO:0000256" key="3">
    <source>
        <dbReference type="ARBA" id="ARBA00023163"/>
    </source>
</evidence>
<dbReference type="STRING" id="326424.FRAAL0389"/>
<evidence type="ECO:0000313" key="7">
    <source>
        <dbReference type="Proteomes" id="UP000000657"/>
    </source>
</evidence>
<dbReference type="Pfam" id="PF21597">
    <property type="entry name" value="TetR_C_43"/>
    <property type="match status" value="1"/>
</dbReference>
<name>Q0RTN4_FRAAA</name>
<organism evidence="6 7">
    <name type="scientific">Frankia alni (strain DSM 45986 / CECT 9034 / ACN14a)</name>
    <dbReference type="NCBI Taxonomy" id="326424"/>
    <lineage>
        <taxon>Bacteria</taxon>
        <taxon>Bacillati</taxon>
        <taxon>Actinomycetota</taxon>
        <taxon>Actinomycetes</taxon>
        <taxon>Frankiales</taxon>
        <taxon>Frankiaceae</taxon>
        <taxon>Frankia</taxon>
    </lineage>
</organism>
<evidence type="ECO:0000256" key="2">
    <source>
        <dbReference type="ARBA" id="ARBA00023125"/>
    </source>
</evidence>
<keyword evidence="2 4" id="KW-0238">DNA-binding</keyword>
<sequence length="203" mass="21571">MRADARRNYERLLAEARVAFAEHGTGASLEDIARRAGVGTGTLYRHFPAREALLEAVLREEFQRLTASAGVAAAARPAGPALLAWLRELVAFNGTYRGLTAVLMQPLLDPASELHAACEAMRTAGGDLLRAAQQAGRIRPDVTVLELFTLVSGLSWAHEQTSAALPGSLAPDRLLHLTVEGLAPRPAQSGVMQSGVMQADAGR</sequence>
<dbReference type="InterPro" id="IPR049445">
    <property type="entry name" value="TetR_SbtR-like_C"/>
</dbReference>
<dbReference type="SUPFAM" id="SSF48498">
    <property type="entry name" value="Tetracyclin repressor-like, C-terminal domain"/>
    <property type="match status" value="1"/>
</dbReference>
<dbReference type="HOGENOM" id="CLU_069356_17_1_11"/>
<dbReference type="SUPFAM" id="SSF46689">
    <property type="entry name" value="Homeodomain-like"/>
    <property type="match status" value="1"/>
</dbReference>
<evidence type="ECO:0000259" key="5">
    <source>
        <dbReference type="PROSITE" id="PS50977"/>
    </source>
</evidence>
<dbReference type="RefSeq" id="WP_011601645.1">
    <property type="nucleotide sequence ID" value="NC_008278.1"/>
</dbReference>
<evidence type="ECO:0000256" key="4">
    <source>
        <dbReference type="PROSITE-ProRule" id="PRU00335"/>
    </source>
</evidence>
<proteinExistence type="predicted"/>
<evidence type="ECO:0000256" key="1">
    <source>
        <dbReference type="ARBA" id="ARBA00023015"/>
    </source>
</evidence>
<keyword evidence="7" id="KW-1185">Reference proteome</keyword>
<dbReference type="InterPro" id="IPR009057">
    <property type="entry name" value="Homeodomain-like_sf"/>
</dbReference>
<dbReference type="KEGG" id="fal:FRAAL0389"/>
<accession>Q0RTN4</accession>
<keyword evidence="3" id="KW-0804">Transcription</keyword>
<dbReference type="Gene3D" id="1.10.357.10">
    <property type="entry name" value="Tetracycline Repressor, domain 2"/>
    <property type="match status" value="1"/>
</dbReference>
<dbReference type="eggNOG" id="COG1309">
    <property type="taxonomic scope" value="Bacteria"/>
</dbReference>
<dbReference type="OrthoDB" id="9795011at2"/>
<dbReference type="PRINTS" id="PR00455">
    <property type="entry name" value="HTHTETR"/>
</dbReference>
<dbReference type="EMBL" id="CT573213">
    <property type="protein sequence ID" value="CAJ59064.1"/>
    <property type="molecule type" value="Genomic_DNA"/>
</dbReference>
<dbReference type="GO" id="GO:0000976">
    <property type="term" value="F:transcription cis-regulatory region binding"/>
    <property type="evidence" value="ECO:0007669"/>
    <property type="project" value="TreeGrafter"/>
</dbReference>
<dbReference type="Pfam" id="PF00440">
    <property type="entry name" value="TetR_N"/>
    <property type="match status" value="1"/>
</dbReference>
<dbReference type="InterPro" id="IPR050109">
    <property type="entry name" value="HTH-type_TetR-like_transc_reg"/>
</dbReference>
<dbReference type="PANTHER" id="PTHR30055:SF234">
    <property type="entry name" value="HTH-TYPE TRANSCRIPTIONAL REGULATOR BETI"/>
    <property type="match status" value="1"/>
</dbReference>
<evidence type="ECO:0000313" key="6">
    <source>
        <dbReference type="EMBL" id="CAJ59064.1"/>
    </source>
</evidence>